<keyword evidence="1" id="KW-0472">Membrane</keyword>
<name>A0A9Q8WIV0_9PEZI</name>
<evidence type="ECO:0000313" key="2">
    <source>
        <dbReference type="EMBL" id="UQC84906.1"/>
    </source>
</evidence>
<dbReference type="GeneID" id="73344388"/>
<feature type="transmembrane region" description="Helical" evidence="1">
    <location>
        <begin position="26"/>
        <end position="48"/>
    </location>
</feature>
<dbReference type="KEGG" id="clup:CLUP02_10402"/>
<proteinExistence type="predicted"/>
<dbReference type="Proteomes" id="UP000830671">
    <property type="component" value="Chromosome 5"/>
</dbReference>
<keyword evidence="1" id="KW-1133">Transmembrane helix</keyword>
<dbReference type="RefSeq" id="XP_049146523.1">
    <property type="nucleotide sequence ID" value="XM_049289378.1"/>
</dbReference>
<evidence type="ECO:0000313" key="3">
    <source>
        <dbReference type="Proteomes" id="UP000830671"/>
    </source>
</evidence>
<dbReference type="AlphaFoldDB" id="A0A9Q8WIV0"/>
<protein>
    <submittedName>
        <fullName evidence="2">Uncharacterized protein</fullName>
    </submittedName>
</protein>
<feature type="transmembrane region" description="Helical" evidence="1">
    <location>
        <begin position="54"/>
        <end position="75"/>
    </location>
</feature>
<sequence length="94" mass="11053">NKSEFIIYSNIIYYLLTKNKRVIRSILALEVYSIINNINLSYTILIILKKITNRISLLLILTVIYTDSYSLYKYLVKLGIIKEKRLIINIIALK</sequence>
<gene>
    <name evidence="2" type="ORF">CLUP02_10402</name>
</gene>
<dbReference type="EMBL" id="CP019477">
    <property type="protein sequence ID" value="UQC84906.1"/>
    <property type="molecule type" value="Genomic_DNA"/>
</dbReference>
<reference evidence="2" key="1">
    <citation type="journal article" date="2021" name="Mol. Plant Microbe Interact.">
        <title>Complete Genome Sequence of the Plant-Pathogenic Fungus Colletotrichum lupini.</title>
        <authorList>
            <person name="Baroncelli R."/>
            <person name="Pensec F."/>
            <person name="Da Lio D."/>
            <person name="Boufleur T."/>
            <person name="Vicente I."/>
            <person name="Sarrocco S."/>
            <person name="Picot A."/>
            <person name="Baraldi E."/>
            <person name="Sukno S."/>
            <person name="Thon M."/>
            <person name="Le Floch G."/>
        </authorList>
    </citation>
    <scope>NUCLEOTIDE SEQUENCE</scope>
    <source>
        <strain evidence="2">IMI 504893</strain>
    </source>
</reference>
<keyword evidence="3" id="KW-1185">Reference proteome</keyword>
<feature type="non-terminal residue" evidence="2">
    <location>
        <position position="1"/>
    </location>
</feature>
<evidence type="ECO:0000256" key="1">
    <source>
        <dbReference type="SAM" id="Phobius"/>
    </source>
</evidence>
<keyword evidence="1" id="KW-0812">Transmembrane</keyword>
<organism evidence="2 3">
    <name type="scientific">Colletotrichum lupini</name>
    <dbReference type="NCBI Taxonomy" id="145971"/>
    <lineage>
        <taxon>Eukaryota</taxon>
        <taxon>Fungi</taxon>
        <taxon>Dikarya</taxon>
        <taxon>Ascomycota</taxon>
        <taxon>Pezizomycotina</taxon>
        <taxon>Sordariomycetes</taxon>
        <taxon>Hypocreomycetidae</taxon>
        <taxon>Glomerellales</taxon>
        <taxon>Glomerellaceae</taxon>
        <taxon>Colletotrichum</taxon>
        <taxon>Colletotrichum acutatum species complex</taxon>
    </lineage>
</organism>
<accession>A0A9Q8WIV0</accession>